<keyword evidence="3" id="KW-1185">Reference proteome</keyword>
<comment type="caution">
    <text evidence="2">The sequence shown here is derived from an EMBL/GenBank/DDBJ whole genome shotgun (WGS) entry which is preliminary data.</text>
</comment>
<reference evidence="2" key="1">
    <citation type="journal article" date="2022" name="Int. J. Mol. Sci.">
        <title>Draft Genome of Tanacetum Coccineum: Genomic Comparison of Closely Related Tanacetum-Family Plants.</title>
        <authorList>
            <person name="Yamashiro T."/>
            <person name="Shiraishi A."/>
            <person name="Nakayama K."/>
            <person name="Satake H."/>
        </authorList>
    </citation>
    <scope>NUCLEOTIDE SEQUENCE</scope>
</reference>
<sequence>MCGDDEEGRDPLEFLTWTNSKFKDKKKVDETTKRTLLHSRIEVGRNKGIMDDIVSSDDEWEESDYGNPPNTNDDSLLEPYSDAYDKKWNERNPVMSNGDTSDLGKTPHPNNVNDEQPNGGMCKTKKFEVIKYSLGPNEEYIALKNYGYNTWRRSKDSLSHIYQEIFQRRGEGWTVTRMDEE</sequence>
<organism evidence="2 3">
    <name type="scientific">Tanacetum coccineum</name>
    <dbReference type="NCBI Taxonomy" id="301880"/>
    <lineage>
        <taxon>Eukaryota</taxon>
        <taxon>Viridiplantae</taxon>
        <taxon>Streptophyta</taxon>
        <taxon>Embryophyta</taxon>
        <taxon>Tracheophyta</taxon>
        <taxon>Spermatophyta</taxon>
        <taxon>Magnoliopsida</taxon>
        <taxon>eudicotyledons</taxon>
        <taxon>Gunneridae</taxon>
        <taxon>Pentapetalae</taxon>
        <taxon>asterids</taxon>
        <taxon>campanulids</taxon>
        <taxon>Asterales</taxon>
        <taxon>Asteraceae</taxon>
        <taxon>Asteroideae</taxon>
        <taxon>Anthemideae</taxon>
        <taxon>Anthemidinae</taxon>
        <taxon>Tanacetum</taxon>
    </lineage>
</organism>
<gene>
    <name evidence="2" type="ORF">Tco_1122877</name>
</gene>
<protein>
    <submittedName>
        <fullName evidence="2">Uncharacterized protein</fullName>
    </submittedName>
</protein>
<dbReference type="Proteomes" id="UP001151760">
    <property type="component" value="Unassembled WGS sequence"/>
</dbReference>
<feature type="region of interest" description="Disordered" evidence="1">
    <location>
        <begin position="47"/>
        <end position="120"/>
    </location>
</feature>
<proteinExistence type="predicted"/>
<feature type="compositionally biased region" description="Acidic residues" evidence="1">
    <location>
        <begin position="54"/>
        <end position="64"/>
    </location>
</feature>
<evidence type="ECO:0000256" key="1">
    <source>
        <dbReference type="SAM" id="MobiDB-lite"/>
    </source>
</evidence>
<dbReference type="EMBL" id="BQNB010021442">
    <property type="protein sequence ID" value="GJU06447.1"/>
    <property type="molecule type" value="Genomic_DNA"/>
</dbReference>
<name>A0ABQ5J1R6_9ASTR</name>
<evidence type="ECO:0000313" key="2">
    <source>
        <dbReference type="EMBL" id="GJU06447.1"/>
    </source>
</evidence>
<reference evidence="2" key="2">
    <citation type="submission" date="2022-01" db="EMBL/GenBank/DDBJ databases">
        <authorList>
            <person name="Yamashiro T."/>
            <person name="Shiraishi A."/>
            <person name="Satake H."/>
            <person name="Nakayama K."/>
        </authorList>
    </citation>
    <scope>NUCLEOTIDE SEQUENCE</scope>
</reference>
<accession>A0ABQ5J1R6</accession>
<evidence type="ECO:0000313" key="3">
    <source>
        <dbReference type="Proteomes" id="UP001151760"/>
    </source>
</evidence>